<dbReference type="PRINTS" id="PR00038">
    <property type="entry name" value="HTHLUXR"/>
</dbReference>
<dbReference type="InterPro" id="IPR000792">
    <property type="entry name" value="Tscrpt_reg_LuxR_C"/>
</dbReference>
<gene>
    <name evidence="5" type="ORF">DSM112329_04051</name>
</gene>
<dbReference type="RefSeq" id="WP_354698377.1">
    <property type="nucleotide sequence ID" value="NZ_CP114014.1"/>
</dbReference>
<keyword evidence="2" id="KW-0238">DNA-binding</keyword>
<evidence type="ECO:0000256" key="3">
    <source>
        <dbReference type="ARBA" id="ARBA00023163"/>
    </source>
</evidence>
<dbReference type="Gene3D" id="3.30.450.40">
    <property type="match status" value="1"/>
</dbReference>
<dbReference type="SUPFAM" id="SSF55781">
    <property type="entry name" value="GAF domain-like"/>
    <property type="match status" value="1"/>
</dbReference>
<reference evidence="5" key="1">
    <citation type="submission" date="2022-12" db="EMBL/GenBank/DDBJ databases">
        <title>Paraconexibacter alkalitolerans sp. nov. and Baekduia alba sp. nov., isolated from soil and emended description of the genera Paraconexibacter (Chun et al., 2020) and Baekduia (An et al., 2020).</title>
        <authorList>
            <person name="Vieira S."/>
            <person name="Huber K.J."/>
            <person name="Geppert A."/>
            <person name="Wolf J."/>
            <person name="Neumann-Schaal M."/>
            <person name="Muesken M."/>
            <person name="Overmann J."/>
        </authorList>
    </citation>
    <scope>NUCLEOTIDE SEQUENCE</scope>
    <source>
        <strain evidence="5">AEG42_29</strain>
    </source>
</reference>
<dbReference type="SMART" id="SM00421">
    <property type="entry name" value="HTH_LUXR"/>
    <property type="match status" value="1"/>
</dbReference>
<dbReference type="Pfam" id="PF01590">
    <property type="entry name" value="GAF"/>
    <property type="match status" value="1"/>
</dbReference>
<dbReference type="InterPro" id="IPR016032">
    <property type="entry name" value="Sig_transdc_resp-reg_C-effctor"/>
</dbReference>
<dbReference type="CDD" id="cd06170">
    <property type="entry name" value="LuxR_C_like"/>
    <property type="match status" value="1"/>
</dbReference>
<evidence type="ECO:0000259" key="4">
    <source>
        <dbReference type="PROSITE" id="PS50043"/>
    </source>
</evidence>
<dbReference type="Pfam" id="PF00196">
    <property type="entry name" value="GerE"/>
    <property type="match status" value="1"/>
</dbReference>
<sequence>MTVAAELEALNGVQRALAELREPATAGTVMDRGLRALCEHTRFSRAILFRVVGSELVGEAIHFSEQPEWAAELLLESRRTRMPLHHMVLETEMLRRRTAGIVAHPQDDLRAFKPLTEPFRTRSYAAAPLLPAGQVVGFLHADLYFEPGQDVDELDRVVLAAFTEGFALALHRAVLVDRLAQQRQELRRLLGEAGGLADTMGALDAQLSRADEDLHASLRSAGSRAGTAPADERLQSLLTPRELEVLQLMAEGATNAAIARQLVVSDQTAKTHVSHVLRKLRATNRAEAVSRFHAITQRASG</sequence>
<dbReference type="Gene3D" id="1.10.10.10">
    <property type="entry name" value="Winged helix-like DNA-binding domain superfamily/Winged helix DNA-binding domain"/>
    <property type="match status" value="1"/>
</dbReference>
<dbReference type="InterPro" id="IPR036388">
    <property type="entry name" value="WH-like_DNA-bd_sf"/>
</dbReference>
<protein>
    <recommendedName>
        <fullName evidence="4">HTH luxR-type domain-containing protein</fullName>
    </recommendedName>
</protein>
<evidence type="ECO:0000256" key="2">
    <source>
        <dbReference type="ARBA" id="ARBA00023125"/>
    </source>
</evidence>
<dbReference type="InterPro" id="IPR029016">
    <property type="entry name" value="GAF-like_dom_sf"/>
</dbReference>
<dbReference type="AlphaFoldDB" id="A0AAU7AZY6"/>
<proteinExistence type="predicted"/>
<keyword evidence="1" id="KW-0805">Transcription regulation</keyword>
<dbReference type="InterPro" id="IPR003018">
    <property type="entry name" value="GAF"/>
</dbReference>
<accession>A0AAU7AZY6</accession>
<dbReference type="PANTHER" id="PTHR44688:SF16">
    <property type="entry name" value="DNA-BINDING TRANSCRIPTIONAL ACTIVATOR DEVR_DOSR"/>
    <property type="match status" value="1"/>
</dbReference>
<evidence type="ECO:0000313" key="5">
    <source>
        <dbReference type="EMBL" id="XAY07171.1"/>
    </source>
</evidence>
<name>A0AAU7AZY6_9ACTN</name>
<keyword evidence="3" id="KW-0804">Transcription</keyword>
<organism evidence="5">
    <name type="scientific">Paraconexibacter sp. AEG42_29</name>
    <dbReference type="NCBI Taxonomy" id="2997339"/>
    <lineage>
        <taxon>Bacteria</taxon>
        <taxon>Bacillati</taxon>
        <taxon>Actinomycetota</taxon>
        <taxon>Thermoleophilia</taxon>
        <taxon>Solirubrobacterales</taxon>
        <taxon>Paraconexibacteraceae</taxon>
        <taxon>Paraconexibacter</taxon>
    </lineage>
</organism>
<feature type="domain" description="HTH luxR-type" evidence="4">
    <location>
        <begin position="231"/>
        <end position="296"/>
    </location>
</feature>
<dbReference type="PROSITE" id="PS50043">
    <property type="entry name" value="HTH_LUXR_2"/>
    <property type="match status" value="1"/>
</dbReference>
<dbReference type="EMBL" id="CP114014">
    <property type="protein sequence ID" value="XAY07171.1"/>
    <property type="molecule type" value="Genomic_DNA"/>
</dbReference>
<dbReference type="GO" id="GO:0006355">
    <property type="term" value="P:regulation of DNA-templated transcription"/>
    <property type="evidence" value="ECO:0007669"/>
    <property type="project" value="InterPro"/>
</dbReference>
<dbReference type="SUPFAM" id="SSF46894">
    <property type="entry name" value="C-terminal effector domain of the bipartite response regulators"/>
    <property type="match status" value="1"/>
</dbReference>
<dbReference type="GO" id="GO:0003677">
    <property type="term" value="F:DNA binding"/>
    <property type="evidence" value="ECO:0007669"/>
    <property type="project" value="UniProtKB-KW"/>
</dbReference>
<dbReference type="KEGG" id="parq:DSM112329_04051"/>
<dbReference type="PANTHER" id="PTHR44688">
    <property type="entry name" value="DNA-BINDING TRANSCRIPTIONAL ACTIVATOR DEVR_DOSR"/>
    <property type="match status" value="1"/>
</dbReference>
<evidence type="ECO:0000256" key="1">
    <source>
        <dbReference type="ARBA" id="ARBA00023015"/>
    </source>
</evidence>